<keyword evidence="2" id="KW-0597">Phosphoprotein</keyword>
<feature type="domain" description="Condensation" evidence="5">
    <location>
        <begin position="115"/>
        <end position="232"/>
    </location>
</feature>
<keyword evidence="7" id="KW-1185">Reference proteome</keyword>
<feature type="region of interest" description="Disordered" evidence="3">
    <location>
        <begin position="58"/>
        <end position="136"/>
    </location>
</feature>
<dbReference type="InterPro" id="IPR000873">
    <property type="entry name" value="AMP-dep_synth/lig_dom"/>
</dbReference>
<feature type="domain" description="AMP-dependent synthetase/ligase" evidence="4">
    <location>
        <begin position="295"/>
        <end position="378"/>
    </location>
</feature>
<dbReference type="InterPro" id="IPR045851">
    <property type="entry name" value="AMP-bd_C_sf"/>
</dbReference>
<evidence type="ECO:0000259" key="4">
    <source>
        <dbReference type="Pfam" id="PF00501"/>
    </source>
</evidence>
<comment type="caution">
    <text evidence="6">The sequence shown here is derived from an EMBL/GenBank/DDBJ whole genome shotgun (WGS) entry which is preliminary data.</text>
</comment>
<proteinExistence type="predicted"/>
<protein>
    <submittedName>
        <fullName evidence="6">Nonribosomal peptide synthetase dtxS1</fullName>
    </submittedName>
</protein>
<dbReference type="Pfam" id="PF00668">
    <property type="entry name" value="Condensation"/>
    <property type="match status" value="1"/>
</dbReference>
<evidence type="ECO:0000313" key="6">
    <source>
        <dbReference type="EMBL" id="KAK5991958.1"/>
    </source>
</evidence>
<dbReference type="CDD" id="cd05918">
    <property type="entry name" value="A_NRPS_SidN3_like"/>
    <property type="match status" value="1"/>
</dbReference>
<dbReference type="SUPFAM" id="SSF52777">
    <property type="entry name" value="CoA-dependent acyltransferases"/>
    <property type="match status" value="1"/>
</dbReference>
<organism evidence="6 7">
    <name type="scientific">Cladobotryum mycophilum</name>
    <dbReference type="NCBI Taxonomy" id="491253"/>
    <lineage>
        <taxon>Eukaryota</taxon>
        <taxon>Fungi</taxon>
        <taxon>Dikarya</taxon>
        <taxon>Ascomycota</taxon>
        <taxon>Pezizomycotina</taxon>
        <taxon>Sordariomycetes</taxon>
        <taxon>Hypocreomycetidae</taxon>
        <taxon>Hypocreales</taxon>
        <taxon>Hypocreaceae</taxon>
        <taxon>Cladobotryum</taxon>
    </lineage>
</organism>
<evidence type="ECO:0000256" key="3">
    <source>
        <dbReference type="SAM" id="MobiDB-lite"/>
    </source>
</evidence>
<dbReference type="EMBL" id="JAVFKD010000012">
    <property type="protein sequence ID" value="KAK5991958.1"/>
    <property type="molecule type" value="Genomic_DNA"/>
</dbReference>
<dbReference type="Gene3D" id="3.40.50.12780">
    <property type="entry name" value="N-terminal domain of ligase-like"/>
    <property type="match status" value="2"/>
</dbReference>
<name>A0ABR0SII5_9HYPO</name>
<accession>A0ABR0SII5</accession>
<feature type="compositionally biased region" description="Low complexity" evidence="3">
    <location>
        <begin position="68"/>
        <end position="105"/>
    </location>
</feature>
<dbReference type="Pfam" id="PF00501">
    <property type="entry name" value="AMP-binding"/>
    <property type="match status" value="2"/>
</dbReference>
<evidence type="ECO:0000313" key="7">
    <source>
        <dbReference type="Proteomes" id="UP001338125"/>
    </source>
</evidence>
<keyword evidence="1" id="KW-0596">Phosphopantetheine</keyword>
<dbReference type="Proteomes" id="UP001338125">
    <property type="component" value="Unassembled WGS sequence"/>
</dbReference>
<evidence type="ECO:0000256" key="2">
    <source>
        <dbReference type="ARBA" id="ARBA00022553"/>
    </source>
</evidence>
<dbReference type="PANTHER" id="PTHR45527:SF1">
    <property type="entry name" value="FATTY ACID SYNTHASE"/>
    <property type="match status" value="1"/>
</dbReference>
<dbReference type="InterPro" id="IPR001242">
    <property type="entry name" value="Condensation_dom"/>
</dbReference>
<dbReference type="Gene3D" id="3.30.300.30">
    <property type="match status" value="1"/>
</dbReference>
<dbReference type="SUPFAM" id="SSF56801">
    <property type="entry name" value="Acetyl-CoA synthetase-like"/>
    <property type="match status" value="1"/>
</dbReference>
<sequence>MLPCLEFAKYMDDVYGTNSARRAKDARLRALREEYERSMNASTIGGMPTDKKSAFMYGLQSQSQASSQRYPQAQQGFPQQNYQQQQSIPQQQQQHNFPTYQQFEPQPSPQPQHMTMALPQPYQPNPHRSRYKRSKCQLRKPGIAKADTTIQHHLSKVRGSSDITISTLIRAAWALIAGRQANCDDVVFGITVSGRNAPVVGIDEMAGPTIATVPLRIKLNDQTVAEFLEVIQRLGPRNPARNMLERLELVMGQLVEPEKKISDIEIVTRKDFEQIWSWNKTVPETLERCVHNIIEQNAQARPDAPAVCAWDGELSYAELEGLASALSKHLVELGVGPGVIVPLCFEKSAWTIVALLGVLKAGGAFTLLDSYLPEQRLKLNAGPTNCGRQLRPVCVPSDQDRKSNLAGSLVFLKATSVLLTPSVSESLSPEKVPNLKAIIFGGEAVHTKHVTPWWGRVKYFTAYGSSECTTISTINTTAASIDEASRVGKGVGLVTWIVDADDHNKLLPLGCVGELLLEGPLVGRGYLNDADKTAAAFIEDPTWLVQSVSGLQEGRSRRLYKTGDLVQYNDDGSLTFLGRNDGQVKIRGQRIELGEVVVQVIVPKGDNASPALMVFLHINDSATEISDSATIVSIDPTVEEKMVKHLPSYIVPIVFSMKKLPMTPIGKMHRKRLREIGGECSVQQLAEMRTASSGPKRQPRTRVEREIQRIWGQVLNLDPETIGLDDGLL</sequence>
<feature type="compositionally biased region" description="Basic residues" evidence="3">
    <location>
        <begin position="127"/>
        <end position="136"/>
    </location>
</feature>
<evidence type="ECO:0000259" key="5">
    <source>
        <dbReference type="Pfam" id="PF00668"/>
    </source>
</evidence>
<dbReference type="PANTHER" id="PTHR45527">
    <property type="entry name" value="NONRIBOSOMAL PEPTIDE SYNTHETASE"/>
    <property type="match status" value="1"/>
</dbReference>
<dbReference type="SUPFAM" id="SSF81995">
    <property type="entry name" value="beta-sandwich domain of Sec23/24"/>
    <property type="match status" value="1"/>
</dbReference>
<reference evidence="6 7" key="1">
    <citation type="submission" date="2024-01" db="EMBL/GenBank/DDBJ databases">
        <title>Complete genome of Cladobotryum mycophilum ATHUM6906.</title>
        <authorList>
            <person name="Christinaki A.C."/>
            <person name="Myridakis A.I."/>
            <person name="Kouvelis V.N."/>
        </authorList>
    </citation>
    <scope>NUCLEOTIDE SEQUENCE [LARGE SCALE GENOMIC DNA]</scope>
    <source>
        <strain evidence="6 7">ATHUM6906</strain>
    </source>
</reference>
<feature type="domain" description="AMP-dependent synthetase/ligase" evidence="4">
    <location>
        <begin position="394"/>
        <end position="527"/>
    </location>
</feature>
<dbReference type="InterPro" id="IPR042099">
    <property type="entry name" value="ANL_N_sf"/>
</dbReference>
<dbReference type="Gene3D" id="3.30.559.30">
    <property type="entry name" value="Nonribosomal peptide synthetase, condensation domain"/>
    <property type="match status" value="1"/>
</dbReference>
<gene>
    <name evidence="6" type="ORF">PT974_05353</name>
</gene>
<evidence type="ECO:0000256" key="1">
    <source>
        <dbReference type="ARBA" id="ARBA00022450"/>
    </source>
</evidence>